<dbReference type="InterPro" id="IPR006311">
    <property type="entry name" value="TAT_signal"/>
</dbReference>
<comment type="caution">
    <text evidence="1">The sequence shown here is derived from an EMBL/GenBank/DDBJ whole genome shotgun (WGS) entry which is preliminary data.</text>
</comment>
<dbReference type="EMBL" id="JADMKU010000001">
    <property type="protein sequence ID" value="MBR9649590.1"/>
    <property type="molecule type" value="Genomic_DNA"/>
</dbReference>
<evidence type="ECO:0000313" key="2">
    <source>
        <dbReference type="Proteomes" id="UP001195941"/>
    </source>
</evidence>
<organism evidence="1 2">
    <name type="scientific">Thalassovita aquimarina</name>
    <dbReference type="NCBI Taxonomy" id="2785917"/>
    <lineage>
        <taxon>Bacteria</taxon>
        <taxon>Pseudomonadati</taxon>
        <taxon>Pseudomonadota</taxon>
        <taxon>Alphaproteobacteria</taxon>
        <taxon>Rhodobacterales</taxon>
        <taxon>Roseobacteraceae</taxon>
        <taxon>Thalassovita</taxon>
    </lineage>
</organism>
<dbReference type="PIRSF" id="PIRSF028101">
    <property type="entry name" value="UCP028101"/>
    <property type="match status" value="1"/>
</dbReference>
<dbReference type="SUPFAM" id="SSF50969">
    <property type="entry name" value="YVTN repeat-like/Quinoprotein amine dehydrogenase"/>
    <property type="match status" value="1"/>
</dbReference>
<reference evidence="1 2" key="1">
    <citation type="journal article" date="2021" name="Arch. Microbiol.">
        <title>Thalassobius aquimarinus sp. nov., isolated from the Sea of Japan seashore.</title>
        <authorList>
            <person name="Kurilenko V.V."/>
            <person name="Romanenko L.A."/>
            <person name="Chernysheva N.Y."/>
            <person name="Velansky P.V."/>
            <person name="Tekutyeva L.A."/>
            <person name="Isaeva M.P."/>
            <person name="Mikhailov V.V."/>
        </authorList>
    </citation>
    <scope>NUCLEOTIDE SEQUENCE [LARGE SCALE GENOMIC DNA]</scope>
    <source>
        <strain evidence="1 2">KMM 8518</strain>
    </source>
</reference>
<name>A0ABS5HKR9_9RHOB</name>
<dbReference type="RefSeq" id="WP_212699101.1">
    <property type="nucleotide sequence ID" value="NZ_JADMKU010000001.1"/>
</dbReference>
<sequence>MTTRRGFLAGLVATGIAPQASWADIGNPAYLSAAKMRDGSYRLFGLAANGRALFSLPLQGRGHAAAAHPHRAEAVAFARRPGTFARVIDCASGQVLAEMHTPEGRHFMGHGVFTADGSLLLTPENDYEQGVGRIGIWDRAKGYRRVGEIASGGVGPHDILRLPGSDRFVVANGGIDPHPESGRTPLNLPTMRANLAVLDLNRGVTEITELDILLRLNSIRHLALRADGMVGFAMQWQGNGADAPPLLGLYRPGEASRLLQAPEALHRDMNNYAGSIAFSTDGRQIAISSPRGGMVQVFDAASGDFATHLDEPDVCGLNAGENGFVATAGSGRIIRYGAAGAIAVSEHAVAWDNHLVAL</sequence>
<dbReference type="Proteomes" id="UP001195941">
    <property type="component" value="Unassembled WGS sequence"/>
</dbReference>
<dbReference type="Pfam" id="PF07433">
    <property type="entry name" value="DUF1513"/>
    <property type="match status" value="1"/>
</dbReference>
<dbReference type="PROSITE" id="PS51318">
    <property type="entry name" value="TAT"/>
    <property type="match status" value="1"/>
</dbReference>
<dbReference type="InterPro" id="IPR011044">
    <property type="entry name" value="Quino_amine_DH_bsu"/>
</dbReference>
<dbReference type="InterPro" id="IPR008311">
    <property type="entry name" value="UCP028101"/>
</dbReference>
<accession>A0ABS5HKR9</accession>
<evidence type="ECO:0000313" key="1">
    <source>
        <dbReference type="EMBL" id="MBR9649590.1"/>
    </source>
</evidence>
<proteinExistence type="predicted"/>
<protein>
    <submittedName>
        <fullName evidence="1">DUF1513 domain-containing protein</fullName>
    </submittedName>
</protein>
<keyword evidence="2" id="KW-1185">Reference proteome</keyword>
<gene>
    <name evidence="1" type="ORF">IT775_00440</name>
</gene>